<dbReference type="InterPro" id="IPR010318">
    <property type="entry name" value="S-Me-THD_N"/>
</dbReference>
<comment type="caution">
    <text evidence="3">The sequence shown here is derived from an EMBL/GenBank/DDBJ whole genome shotgun (WGS) entry which is preliminary data.</text>
</comment>
<sequence length="356" mass="36213">MTEMSYDVLRAISAEHVDALASGATLLGSGGGGDVALGALLLRRMLEREGAEPVPVIASDELPVDALVVHAGVGGAPDVLAERLVDPDDCARAVEAVVAQTGGRLAAVGVIEIGGLNALMGVIAAARLGVPVIDGDLMGRAFPRLDQATLTVAGHPIAPMALVGPLGDTVLVTRSSAAAAQALMVSSAAAFGGAATLAMFPTTAGTLVEHGVRRSLSVCVGLGRAFLAVDADAPATVAAEQIGGRLLCEGRVDQVRPREGRVPGSITLIDRHTGGVVRVDHLEEYLAVTIDGRTVVSAPEVIVALDHRARCPIRTDEVRLGQSLALATLPALHDWPSEVAAAVGPAGFGLRVEEPA</sequence>
<evidence type="ECO:0008006" key="5">
    <source>
        <dbReference type="Google" id="ProtNLM"/>
    </source>
</evidence>
<dbReference type="EMBL" id="JACHXG010000002">
    <property type="protein sequence ID" value="MBB3087876.1"/>
    <property type="molecule type" value="Genomic_DNA"/>
</dbReference>
<accession>A0A7W5A1R0</accession>
<evidence type="ECO:0000259" key="2">
    <source>
        <dbReference type="Pfam" id="PF20906"/>
    </source>
</evidence>
<proteinExistence type="predicted"/>
<feature type="domain" description="S-Me-THD-like C-terminal" evidence="2">
    <location>
        <begin position="180"/>
        <end position="353"/>
    </location>
</feature>
<evidence type="ECO:0000259" key="1">
    <source>
        <dbReference type="Pfam" id="PF06032"/>
    </source>
</evidence>
<dbReference type="InterPro" id="IPR048350">
    <property type="entry name" value="S-Me-THD-like_C"/>
</dbReference>
<keyword evidence="4" id="KW-1185">Reference proteome</keyword>
<reference evidence="3 4" key="1">
    <citation type="submission" date="2020-08" db="EMBL/GenBank/DDBJ databases">
        <title>Genomic Encyclopedia of Type Strains, Phase III (KMG-III): the genomes of soil and plant-associated and newly described type strains.</title>
        <authorList>
            <person name="Whitman W."/>
        </authorList>
    </citation>
    <scope>NUCLEOTIDE SEQUENCE [LARGE SCALE GENOMIC DNA]</scope>
    <source>
        <strain evidence="3 4">CECT 3302</strain>
    </source>
</reference>
<evidence type="ECO:0000313" key="4">
    <source>
        <dbReference type="Proteomes" id="UP000577707"/>
    </source>
</evidence>
<evidence type="ECO:0000313" key="3">
    <source>
        <dbReference type="EMBL" id="MBB3087876.1"/>
    </source>
</evidence>
<dbReference type="Pfam" id="PF20906">
    <property type="entry name" value="S-Me-THD_C"/>
    <property type="match status" value="1"/>
</dbReference>
<dbReference type="SUPFAM" id="SSF160991">
    <property type="entry name" value="CV3147-like"/>
    <property type="match status" value="1"/>
</dbReference>
<organism evidence="3 4">
    <name type="scientific">Nocardioides albus</name>
    <dbReference type="NCBI Taxonomy" id="1841"/>
    <lineage>
        <taxon>Bacteria</taxon>
        <taxon>Bacillati</taxon>
        <taxon>Actinomycetota</taxon>
        <taxon>Actinomycetes</taxon>
        <taxon>Propionibacteriales</taxon>
        <taxon>Nocardioidaceae</taxon>
        <taxon>Nocardioides</taxon>
    </lineage>
</organism>
<gene>
    <name evidence="3" type="ORF">FHS12_000809</name>
</gene>
<dbReference type="RefSeq" id="WP_183542490.1">
    <property type="nucleotide sequence ID" value="NZ_BMQT01000004.1"/>
</dbReference>
<feature type="domain" description="S-Me-THD N-terminal" evidence="1">
    <location>
        <begin position="16"/>
        <end position="173"/>
    </location>
</feature>
<dbReference type="Proteomes" id="UP000577707">
    <property type="component" value="Unassembled WGS sequence"/>
</dbReference>
<dbReference type="Pfam" id="PF06032">
    <property type="entry name" value="S-Me-THD_N"/>
    <property type="match status" value="1"/>
</dbReference>
<dbReference type="Gene3D" id="3.40.1610.10">
    <property type="entry name" value="CV3147-like domain"/>
    <property type="match status" value="1"/>
</dbReference>
<dbReference type="InterPro" id="IPR027479">
    <property type="entry name" value="S-Me-THD_N_sf"/>
</dbReference>
<dbReference type="AlphaFoldDB" id="A0A7W5A1R0"/>
<name>A0A7W5A1R0_9ACTN</name>
<protein>
    <recommendedName>
        <fullName evidence="5">DUF917 domain-containing protein</fullName>
    </recommendedName>
</protein>